<gene>
    <name evidence="2" type="ordered locus">Snov_0998</name>
</gene>
<organism evidence="2 3">
    <name type="scientific">Ancylobacter novellus (strain ATCC 8093 / DSM 506 / JCM 20403 / CCM 1077 / IAM 12100 / NBRC 12443 / NCIMB 10456)</name>
    <name type="common">Starkeya novella</name>
    <dbReference type="NCBI Taxonomy" id="639283"/>
    <lineage>
        <taxon>Bacteria</taxon>
        <taxon>Pseudomonadati</taxon>
        <taxon>Pseudomonadota</taxon>
        <taxon>Alphaproteobacteria</taxon>
        <taxon>Hyphomicrobiales</taxon>
        <taxon>Xanthobacteraceae</taxon>
        <taxon>Ancylobacter</taxon>
    </lineage>
</organism>
<dbReference type="Proteomes" id="UP000006633">
    <property type="component" value="Chromosome"/>
</dbReference>
<proteinExistence type="predicted"/>
<dbReference type="EMBL" id="CP002026">
    <property type="protein sequence ID" value="ADH88320.1"/>
    <property type="molecule type" value="Genomic_DNA"/>
</dbReference>
<evidence type="ECO:0000313" key="3">
    <source>
        <dbReference type="Proteomes" id="UP000006633"/>
    </source>
</evidence>
<dbReference type="AlphaFoldDB" id="D7A6U6"/>
<name>D7A6U6_ANCN5</name>
<evidence type="ECO:0000313" key="2">
    <source>
        <dbReference type="EMBL" id="ADH88320.1"/>
    </source>
</evidence>
<dbReference type="HOGENOM" id="CLU_170913_1_0_5"/>
<dbReference type="RefSeq" id="WP_013165825.1">
    <property type="nucleotide sequence ID" value="NC_014217.1"/>
</dbReference>
<keyword evidence="3" id="KW-1185">Reference proteome</keyword>
<dbReference type="eggNOG" id="ENOG5033BPE">
    <property type="taxonomic scope" value="Bacteria"/>
</dbReference>
<feature type="transmembrane region" description="Helical" evidence="1">
    <location>
        <begin position="68"/>
        <end position="87"/>
    </location>
</feature>
<reference evidence="2 3" key="1">
    <citation type="journal article" date="2012" name="Stand. Genomic Sci.">
        <title>Complete genome sequence of the facultatively chemolithoautotrophic and methylotrophic alpha Proteobacterium Starkeya novella type strain (ATCC 8093(T)).</title>
        <authorList>
            <person name="Kappler U."/>
            <person name="Davenport K."/>
            <person name="Beatson S."/>
            <person name="Lucas S."/>
            <person name="Lapidus A."/>
            <person name="Copeland A."/>
            <person name="Berry K.W."/>
            <person name="Glavina Del Rio T."/>
            <person name="Hammon N."/>
            <person name="Dalin E."/>
            <person name="Tice H."/>
            <person name="Pitluck S."/>
            <person name="Richardson P."/>
            <person name="Bruce D."/>
            <person name="Goodwin L.A."/>
            <person name="Han C."/>
            <person name="Tapia R."/>
            <person name="Detter J.C."/>
            <person name="Chang Y.J."/>
            <person name="Jeffries C.D."/>
            <person name="Land M."/>
            <person name="Hauser L."/>
            <person name="Kyrpides N.C."/>
            <person name="Goker M."/>
            <person name="Ivanova N."/>
            <person name="Klenk H.P."/>
            <person name="Woyke T."/>
        </authorList>
    </citation>
    <scope>NUCLEOTIDE SEQUENCE [LARGE SCALE GENOMIC DNA]</scope>
    <source>
        <strain evidence="3">ATCC 8093 / DSM 506 / JCM 20403 / CCM 1077 / IAM 12100 / NBRC 12443 / NCIMB 10456</strain>
    </source>
</reference>
<dbReference type="KEGG" id="sno:Snov_0998"/>
<dbReference type="STRING" id="639283.Snov_0998"/>
<keyword evidence="1" id="KW-0812">Transmembrane</keyword>
<feature type="transmembrane region" description="Helical" evidence="1">
    <location>
        <begin position="29"/>
        <end position="48"/>
    </location>
</feature>
<dbReference type="OrthoDB" id="7777996at2"/>
<keyword evidence="1" id="KW-0472">Membrane</keyword>
<keyword evidence="1" id="KW-1133">Transmembrane helix</keyword>
<sequence length="89" mass="8978">MSDTHPGGGAGGALRPRGGRPARLRAAEWLGLAAAPTFAAMALASATGGGPPDMLCTADGTSPLSGMTVMYVLMSAFHLSPWLRLLAGR</sequence>
<protein>
    <submittedName>
        <fullName evidence="2">Uncharacterized protein</fullName>
    </submittedName>
</protein>
<accession>D7A6U6</accession>
<evidence type="ECO:0000256" key="1">
    <source>
        <dbReference type="SAM" id="Phobius"/>
    </source>
</evidence>